<accession>F2RXX6</accession>
<dbReference type="AlphaFoldDB" id="F2RXX6"/>
<keyword evidence="2" id="KW-1185">Reference proteome</keyword>
<protein>
    <submittedName>
        <fullName evidence="1">Uncharacterized protein</fullName>
    </submittedName>
</protein>
<evidence type="ECO:0000313" key="2">
    <source>
        <dbReference type="Proteomes" id="UP000009172"/>
    </source>
</evidence>
<proteinExistence type="predicted"/>
<dbReference type="Proteomes" id="UP000009172">
    <property type="component" value="Unassembled WGS sequence"/>
</dbReference>
<dbReference type="HOGENOM" id="CLU_1595752_0_0_1"/>
<evidence type="ECO:0000313" key="1">
    <source>
        <dbReference type="EMBL" id="EGD96175.1"/>
    </source>
</evidence>
<name>F2RXX6_TRIT1</name>
<organism evidence="1 2">
    <name type="scientific">Trichophyton tonsurans (strain CBS 112818)</name>
    <name type="common">Scalp ringworm fungus</name>
    <dbReference type="NCBI Taxonomy" id="647933"/>
    <lineage>
        <taxon>Eukaryota</taxon>
        <taxon>Fungi</taxon>
        <taxon>Dikarya</taxon>
        <taxon>Ascomycota</taxon>
        <taxon>Pezizomycotina</taxon>
        <taxon>Eurotiomycetes</taxon>
        <taxon>Eurotiomycetidae</taxon>
        <taxon>Onygenales</taxon>
        <taxon>Arthrodermataceae</taxon>
        <taxon>Trichophyton</taxon>
    </lineage>
</organism>
<sequence>MMFRPFFHVKDHTLVRRGLTRGWLAVGGAQEALSSLCLTLHAMSIISSIQLPPPSLLRRHKTRKYAAESAFQATSTSRMVPWFVRCLCERKQLTITASFYAMQIEEIEVFSIDARQLGDAWLIPWTWFKRTGSASKYERPAISVLIAHTPTVTPGLVEIINGKNPTM</sequence>
<reference evidence="2" key="1">
    <citation type="journal article" date="2012" name="MBio">
        <title>Comparative genome analysis of Trichophyton rubrum and related dermatophytes reveals candidate genes involved in infection.</title>
        <authorList>
            <person name="Martinez D.A."/>
            <person name="Oliver B.G."/>
            <person name="Graeser Y."/>
            <person name="Goldberg J.M."/>
            <person name="Li W."/>
            <person name="Martinez-Rossi N.M."/>
            <person name="Monod M."/>
            <person name="Shelest E."/>
            <person name="Barton R.C."/>
            <person name="Birch E."/>
            <person name="Brakhage A.A."/>
            <person name="Chen Z."/>
            <person name="Gurr S.J."/>
            <person name="Heiman D."/>
            <person name="Heitman J."/>
            <person name="Kosti I."/>
            <person name="Rossi A."/>
            <person name="Saif S."/>
            <person name="Samalova M."/>
            <person name="Saunders C.W."/>
            <person name="Shea T."/>
            <person name="Summerbell R.C."/>
            <person name="Xu J."/>
            <person name="Young S."/>
            <person name="Zeng Q."/>
            <person name="Birren B.W."/>
            <person name="Cuomo C.A."/>
            <person name="White T.C."/>
        </authorList>
    </citation>
    <scope>NUCLEOTIDE SEQUENCE [LARGE SCALE GENOMIC DNA]</scope>
    <source>
        <strain evidence="2">CBS 112818</strain>
    </source>
</reference>
<gene>
    <name evidence="1" type="ORF">TESG_03628</name>
</gene>
<dbReference type="EMBL" id="GG698492">
    <property type="protein sequence ID" value="EGD96175.1"/>
    <property type="molecule type" value="Genomic_DNA"/>
</dbReference>